<keyword evidence="2 5" id="KW-0812">Transmembrane</keyword>
<evidence type="ECO:0000313" key="8">
    <source>
        <dbReference type="Proteomes" id="UP000305417"/>
    </source>
</evidence>
<evidence type="ECO:0000256" key="3">
    <source>
        <dbReference type="ARBA" id="ARBA00022989"/>
    </source>
</evidence>
<feature type="transmembrane region" description="Helical" evidence="5">
    <location>
        <begin position="131"/>
        <end position="154"/>
    </location>
</feature>
<dbReference type="GO" id="GO:0030255">
    <property type="term" value="P:protein secretion by the type IV secretion system"/>
    <property type="evidence" value="ECO:0007669"/>
    <property type="project" value="InterPro"/>
</dbReference>
<dbReference type="Proteomes" id="UP000509513">
    <property type="component" value="Chromosome"/>
</dbReference>
<dbReference type="AlphaFoldDB" id="A0A5J6RKI3"/>
<dbReference type="KEGG" id="acib:ACBT_2177"/>
<dbReference type="Proteomes" id="UP000305417">
    <property type="component" value="Unassembled WGS sequence"/>
</dbReference>
<evidence type="ECO:0000313" key="6">
    <source>
        <dbReference type="EMBL" id="QKJ28059.1"/>
    </source>
</evidence>
<accession>A0A5J6RKI3</accession>
<comment type="subcellular location">
    <subcellularLocation>
        <location evidence="1">Membrane</location>
        <topology evidence="1">Multi-pass membrane protein</topology>
    </subcellularLocation>
</comment>
<dbReference type="STRING" id="1442598.GCA_000522465_00304"/>
<keyword evidence="4 5" id="KW-0472">Membrane</keyword>
<evidence type="ECO:0000256" key="1">
    <source>
        <dbReference type="ARBA" id="ARBA00004141"/>
    </source>
</evidence>
<proteinExistence type="predicted"/>
<feature type="transmembrane region" description="Helical" evidence="5">
    <location>
        <begin position="62"/>
        <end position="82"/>
    </location>
</feature>
<evidence type="ECO:0000256" key="4">
    <source>
        <dbReference type="ARBA" id="ARBA00023136"/>
    </source>
</evidence>
<reference evidence="7 8" key="1">
    <citation type="submission" date="2019-05" db="EMBL/GenBank/DDBJ databases">
        <title>Arcobacter cibarius and Arcobacter thereius providing challenges in identification an antibiotic susceptibility and Quinolone resistance.</title>
        <authorList>
            <person name="Busch A."/>
            <person name="Hanel I."/>
            <person name="Hotzel H."/>
            <person name="Tomaso H."/>
        </authorList>
    </citation>
    <scope>NUCLEOTIDE SEQUENCE [LARGE SCALE GENOMIC DNA]</scope>
    <source>
        <strain evidence="7 8">16CS0831-2</strain>
    </source>
</reference>
<dbReference type="EMBL" id="CP054051">
    <property type="protein sequence ID" value="QKJ28059.1"/>
    <property type="molecule type" value="Genomic_DNA"/>
</dbReference>
<feature type="transmembrane region" description="Helical" evidence="5">
    <location>
        <begin position="228"/>
        <end position="248"/>
    </location>
</feature>
<dbReference type="EMBL" id="VBUC01000003">
    <property type="protein sequence ID" value="TLT01345.1"/>
    <property type="molecule type" value="Genomic_DNA"/>
</dbReference>
<feature type="transmembrane region" description="Helical" evidence="5">
    <location>
        <begin position="188"/>
        <end position="207"/>
    </location>
</feature>
<protein>
    <submittedName>
        <fullName evidence="6">P-type type IV conjugative transfer system protein TrbL/VirB6</fullName>
    </submittedName>
    <submittedName>
        <fullName evidence="7">Type IV secretion system protein</fullName>
    </submittedName>
</protein>
<sequence length="291" mass="32511">MDVFQKLGSTINEILNFLRTQSNSDLITTLASLIAITITIQVIFKAYLTLIGKINDPIRDVIFDLMLKMFIAIFALNIGGWLDLVKDAMEQLHNSFSGGENLYAVLDAKLDAVIKLNAKLYENAEIWDGSIFQSLIGVILNLISFMIGIVPAFLVMITTDITLRLILILAPIVIFARLYGWFKNVFTQWLAIFIGNLLTVYMVGMLLNQFSLKYGEFLTKVDMNADKVDAIAIGMQGIMYGFLLFMLLKTVVTIAEKLAQVSIEGVGESGFNQASQSTSNYLKQFRNTKSK</sequence>
<evidence type="ECO:0000313" key="7">
    <source>
        <dbReference type="EMBL" id="TLT01345.1"/>
    </source>
</evidence>
<name>A0A5J6RKI3_9BACT</name>
<reference evidence="6 9" key="2">
    <citation type="submission" date="2020-05" db="EMBL/GenBank/DDBJ databases">
        <title>Complete genome sequencing of Campylobacter and Arcobacter type strains.</title>
        <authorList>
            <person name="Miller W.G."/>
            <person name="Yee E."/>
        </authorList>
    </citation>
    <scope>NUCLEOTIDE SEQUENCE [LARGE SCALE GENOMIC DNA]</scope>
    <source>
        <strain evidence="6 9">LMG 21996</strain>
    </source>
</reference>
<evidence type="ECO:0000313" key="9">
    <source>
        <dbReference type="Proteomes" id="UP000509513"/>
    </source>
</evidence>
<organism evidence="6 9">
    <name type="scientific">Aliarcobacter cibarius</name>
    <dbReference type="NCBI Taxonomy" id="255507"/>
    <lineage>
        <taxon>Bacteria</taxon>
        <taxon>Pseudomonadati</taxon>
        <taxon>Campylobacterota</taxon>
        <taxon>Epsilonproteobacteria</taxon>
        <taxon>Campylobacterales</taxon>
        <taxon>Arcobacteraceae</taxon>
        <taxon>Aliarcobacter</taxon>
    </lineage>
</organism>
<feature type="transmembrane region" description="Helical" evidence="5">
    <location>
        <begin position="161"/>
        <end position="182"/>
    </location>
</feature>
<dbReference type="InterPro" id="IPR007688">
    <property type="entry name" value="Conjugal_tfr_TrbL/VirB6"/>
</dbReference>
<feature type="transmembrane region" description="Helical" evidence="5">
    <location>
        <begin position="26"/>
        <end position="50"/>
    </location>
</feature>
<dbReference type="GO" id="GO:0016020">
    <property type="term" value="C:membrane"/>
    <property type="evidence" value="ECO:0007669"/>
    <property type="project" value="UniProtKB-SubCell"/>
</dbReference>
<gene>
    <name evidence="6" type="ORF">ACBT_2177</name>
    <name evidence="7" type="ORF">FE247_02355</name>
</gene>
<evidence type="ECO:0000256" key="2">
    <source>
        <dbReference type="ARBA" id="ARBA00022692"/>
    </source>
</evidence>
<dbReference type="Pfam" id="PF04610">
    <property type="entry name" value="TrbL"/>
    <property type="match status" value="1"/>
</dbReference>
<dbReference type="RefSeq" id="WP_024774488.1">
    <property type="nucleotide sequence ID" value="NZ_CP043857.1"/>
</dbReference>
<keyword evidence="3 5" id="KW-1133">Transmembrane helix</keyword>
<evidence type="ECO:0000256" key="5">
    <source>
        <dbReference type="SAM" id="Phobius"/>
    </source>
</evidence>
<keyword evidence="8" id="KW-1185">Reference proteome</keyword>